<feature type="transmembrane region" description="Helical" evidence="9">
    <location>
        <begin position="38"/>
        <end position="57"/>
    </location>
</feature>
<dbReference type="PANTHER" id="PTHR34975">
    <property type="entry name" value="SPORE GERMINATION PROTEIN A2"/>
    <property type="match status" value="1"/>
</dbReference>
<organism evidence="10 11">
    <name type="scientific">Bacillus mesophilum</name>
    <dbReference type="NCBI Taxonomy" id="1071718"/>
    <lineage>
        <taxon>Bacteria</taxon>
        <taxon>Bacillati</taxon>
        <taxon>Bacillota</taxon>
        <taxon>Bacilli</taxon>
        <taxon>Bacillales</taxon>
        <taxon>Bacillaceae</taxon>
        <taxon>Bacillus</taxon>
    </lineage>
</organism>
<evidence type="ECO:0000256" key="1">
    <source>
        <dbReference type="ARBA" id="ARBA00004141"/>
    </source>
</evidence>
<evidence type="ECO:0000256" key="3">
    <source>
        <dbReference type="ARBA" id="ARBA00022448"/>
    </source>
</evidence>
<protein>
    <submittedName>
        <fullName evidence="10">GerAB/ArcD/ProY family transporter</fullName>
    </submittedName>
</protein>
<comment type="similarity">
    <text evidence="2">Belongs to the amino acid-polyamine-organocation (APC) superfamily. Spore germination protein (SGP) (TC 2.A.3.9) family.</text>
</comment>
<comment type="subcellular location">
    <subcellularLocation>
        <location evidence="1">Membrane</location>
        <topology evidence="1">Multi-pass membrane protein</topology>
    </subcellularLocation>
</comment>
<dbReference type="GO" id="GO:0009847">
    <property type="term" value="P:spore germination"/>
    <property type="evidence" value="ECO:0007669"/>
    <property type="project" value="InterPro"/>
</dbReference>
<feature type="transmembrane region" description="Helical" evidence="9">
    <location>
        <begin position="218"/>
        <end position="240"/>
    </location>
</feature>
<reference evidence="10 11" key="1">
    <citation type="journal article" date="2014" name="Arch. Microbiol.">
        <title>Bacillus mesophilum sp. nov., strain IITR-54T, a novel 4-chlorobiphenyl dechlorinating bacterium.</title>
        <authorList>
            <person name="Manickam N."/>
            <person name="Singh N.K."/>
            <person name="Bajaj A."/>
            <person name="Kumar R.M."/>
            <person name="Kaur G."/>
            <person name="Kaur N."/>
            <person name="Bala M."/>
            <person name="Kumar A."/>
            <person name="Mayilraj S."/>
        </authorList>
    </citation>
    <scope>NUCLEOTIDE SEQUENCE [LARGE SCALE GENOMIC DNA]</scope>
    <source>
        <strain evidence="10 11">IITR-54</strain>
    </source>
</reference>
<feature type="transmembrane region" description="Helical" evidence="9">
    <location>
        <begin position="78"/>
        <end position="96"/>
    </location>
</feature>
<feature type="transmembrane region" description="Helical" evidence="9">
    <location>
        <begin position="270"/>
        <end position="291"/>
    </location>
</feature>
<feature type="transmembrane region" description="Helical" evidence="9">
    <location>
        <begin position="142"/>
        <end position="162"/>
    </location>
</feature>
<keyword evidence="11" id="KW-1185">Reference proteome</keyword>
<feature type="transmembrane region" description="Helical" evidence="9">
    <location>
        <begin position="335"/>
        <end position="358"/>
    </location>
</feature>
<evidence type="ECO:0000256" key="2">
    <source>
        <dbReference type="ARBA" id="ARBA00007998"/>
    </source>
</evidence>
<name>A0A7V7RKJ9_9BACI</name>
<dbReference type="GO" id="GO:0016020">
    <property type="term" value="C:membrane"/>
    <property type="evidence" value="ECO:0007669"/>
    <property type="project" value="UniProtKB-SubCell"/>
</dbReference>
<keyword evidence="5 9" id="KW-0812">Transmembrane</keyword>
<feature type="transmembrane region" description="Helical" evidence="9">
    <location>
        <begin position="12"/>
        <end position="32"/>
    </location>
</feature>
<feature type="transmembrane region" description="Helical" evidence="9">
    <location>
        <begin position="303"/>
        <end position="323"/>
    </location>
</feature>
<evidence type="ECO:0000256" key="6">
    <source>
        <dbReference type="ARBA" id="ARBA00022989"/>
    </source>
</evidence>
<proteinExistence type="inferred from homology"/>
<dbReference type="Pfam" id="PF03845">
    <property type="entry name" value="Spore_permease"/>
    <property type="match status" value="1"/>
</dbReference>
<dbReference type="OrthoDB" id="1891864at2"/>
<dbReference type="AlphaFoldDB" id="A0A7V7RKJ9"/>
<dbReference type="Proteomes" id="UP000441354">
    <property type="component" value="Unassembled WGS sequence"/>
</dbReference>
<keyword evidence="4" id="KW-0309">Germination</keyword>
<evidence type="ECO:0000256" key="5">
    <source>
        <dbReference type="ARBA" id="ARBA00022692"/>
    </source>
</evidence>
<dbReference type="EMBL" id="WBOT01000004">
    <property type="protein sequence ID" value="KAB2331837.1"/>
    <property type="molecule type" value="Genomic_DNA"/>
</dbReference>
<keyword evidence="3" id="KW-0813">Transport</keyword>
<keyword evidence="6 9" id="KW-1133">Transmembrane helix</keyword>
<accession>A0A7V7RKJ9</accession>
<feature type="transmembrane region" description="Helical" evidence="9">
    <location>
        <begin position="116"/>
        <end position="135"/>
    </location>
</feature>
<sequence>MNNSGEKISIFEFMLLIVLFEIGTAIVVIRGAEAKQNAWLAVIIATMFGIMLFSMYFKSFLWKEGSLYEILIACFGNKLGKVFSSVYTVYFIYLASRGLRDFTEMLVSVVLPQTPIEFSSILFMAVSAYTLYLGFEVFSRTTVIFAPYIFVLLGAVALFLWVNKSIDITNLQPVLAEGITPVLKAVFPDLLTFPFGELIVFTVIMPQVLNVKKGFRHILFAVYTSGLIITVTIILNVSVLSESGYLRANFPLLSSAREISIANFLERLDAFVVFIIMLGVFTKVSIFLYCALKGLEAIYQQPYRYFAFPIGMLSAAFSVLIAFSLNEHLKEGLAIIPYYLNIPLQIGLPMLVFVILLYKSKRGEGTKNEKNDKNVQKDRSKGSEASS</sequence>
<evidence type="ECO:0000256" key="7">
    <source>
        <dbReference type="ARBA" id="ARBA00023136"/>
    </source>
</evidence>
<evidence type="ECO:0000313" key="10">
    <source>
        <dbReference type="EMBL" id="KAB2331837.1"/>
    </source>
</evidence>
<gene>
    <name evidence="10" type="ORF">F7732_14295</name>
</gene>
<evidence type="ECO:0000256" key="8">
    <source>
        <dbReference type="SAM" id="MobiDB-lite"/>
    </source>
</evidence>
<keyword evidence="7 9" id="KW-0472">Membrane</keyword>
<feature type="region of interest" description="Disordered" evidence="8">
    <location>
        <begin position="364"/>
        <end position="387"/>
    </location>
</feature>
<evidence type="ECO:0000256" key="9">
    <source>
        <dbReference type="SAM" id="Phobius"/>
    </source>
</evidence>
<dbReference type="NCBIfam" id="TIGR00912">
    <property type="entry name" value="2A0309"/>
    <property type="match status" value="1"/>
</dbReference>
<dbReference type="InterPro" id="IPR004761">
    <property type="entry name" value="Spore_GerAB"/>
</dbReference>
<evidence type="ECO:0000256" key="4">
    <source>
        <dbReference type="ARBA" id="ARBA00022544"/>
    </source>
</evidence>
<dbReference type="RefSeq" id="WP_151574704.1">
    <property type="nucleotide sequence ID" value="NZ_WBOT01000004.1"/>
</dbReference>
<comment type="caution">
    <text evidence="10">The sequence shown here is derived from an EMBL/GenBank/DDBJ whole genome shotgun (WGS) entry which is preliminary data.</text>
</comment>
<evidence type="ECO:0000313" key="11">
    <source>
        <dbReference type="Proteomes" id="UP000441354"/>
    </source>
</evidence>
<dbReference type="PANTHER" id="PTHR34975:SF2">
    <property type="entry name" value="SPORE GERMINATION PROTEIN A2"/>
    <property type="match status" value="1"/>
</dbReference>